<evidence type="ECO:0000313" key="4">
    <source>
        <dbReference type="Proteomes" id="UP000695007"/>
    </source>
</evidence>
<evidence type="ECO:0000259" key="3">
    <source>
        <dbReference type="Pfam" id="PF16041"/>
    </source>
</evidence>
<sequence length="572" mass="65928">MSDERKKIDSNNLGYYHSYKYHSLDYLHRIEKMHGIKRIVIFCTLITVLPTMLLIVPLYLRHSIYADVQFAVTESDIVEITDGISPIFCSAHTLKMNETFHAFQVSRRPEKAAYRKHIRLKKSMTLPDDTLEYWGFYLLKGATVALSVCSRFKGSSILVVKGERNLRTCGMLDHNKNKAKATGIFLPEADQQVKITFESNAQEVNSKEFISMTKAEATENNCLNCTNKESNVQERNLTNVIEPFNGKLTNHLNIQELHNILNNERKLEFLSSPAYKDLNRDINSNLDKTNFNKSRHLKERIRKLHSLNDEYIKKNDDENDDVRSYIILETYREKNRKDIKGKELNKRYERRVRLLEEELGLDHENGEIEENNYGEEQDIDSFKIRQKRSQQPIKPEILDRGIKHGGNAVKNLLDGDSSASSFENGLLHCYGGNVLLTHEFDPSSECVNVTYLLNGNKHMQTIHEVAEDGYYYYIFYSDNDIVSNDIHAVFEIYKPTLQYENVTNACLNQTECNFPLSITSVDRVIVEVPTKDGIDHEIDDISVLVSTCVPRMGIYAIFPIAVLFFILGCAFM</sequence>
<dbReference type="Pfam" id="PF16040">
    <property type="entry name" value="APD1-4_N"/>
    <property type="match status" value="1"/>
</dbReference>
<keyword evidence="1" id="KW-0812">Transmembrane</keyword>
<dbReference type="KEGG" id="csol:105363492"/>
<dbReference type="PANTHER" id="PTHR39077">
    <property type="entry name" value="DUF4793 DOMAIN-CONTAINING PROTEIN"/>
    <property type="match status" value="1"/>
</dbReference>
<keyword evidence="1" id="KW-0472">Membrane</keyword>
<keyword evidence="1" id="KW-1133">Transmembrane helix</keyword>
<reference evidence="5" key="1">
    <citation type="submission" date="2025-08" db="UniProtKB">
        <authorList>
            <consortium name="RefSeq"/>
        </authorList>
    </citation>
    <scope>IDENTIFICATION</scope>
</reference>
<dbReference type="AlphaFoldDB" id="A0AAJ7DX04"/>
<dbReference type="RefSeq" id="XP_011499513.1">
    <property type="nucleotide sequence ID" value="XM_011501211.1"/>
</dbReference>
<keyword evidence="4" id="KW-1185">Reference proteome</keyword>
<dbReference type="Pfam" id="PF16041">
    <property type="entry name" value="APD1-4_M"/>
    <property type="match status" value="1"/>
</dbReference>
<proteinExistence type="predicted"/>
<name>A0AAJ7DX04_9HYME</name>
<accession>A0AAJ7DX04</accession>
<organism evidence="4 5">
    <name type="scientific">Ceratosolen solmsi marchali</name>
    <dbReference type="NCBI Taxonomy" id="326594"/>
    <lineage>
        <taxon>Eukaryota</taxon>
        <taxon>Metazoa</taxon>
        <taxon>Ecdysozoa</taxon>
        <taxon>Arthropoda</taxon>
        <taxon>Hexapoda</taxon>
        <taxon>Insecta</taxon>
        <taxon>Pterygota</taxon>
        <taxon>Neoptera</taxon>
        <taxon>Endopterygota</taxon>
        <taxon>Hymenoptera</taxon>
        <taxon>Apocrita</taxon>
        <taxon>Proctotrupomorpha</taxon>
        <taxon>Chalcidoidea</taxon>
        <taxon>Agaonidae</taxon>
        <taxon>Agaoninae</taxon>
        <taxon>Ceratosolen</taxon>
    </lineage>
</organism>
<dbReference type="Proteomes" id="UP000695007">
    <property type="component" value="Unplaced"/>
</dbReference>
<dbReference type="GeneID" id="105363492"/>
<evidence type="ECO:0000256" key="1">
    <source>
        <dbReference type="SAM" id="Phobius"/>
    </source>
</evidence>
<gene>
    <name evidence="5" type="primary">LOC105363492</name>
</gene>
<evidence type="ECO:0000313" key="5">
    <source>
        <dbReference type="RefSeq" id="XP_011499513.1"/>
    </source>
</evidence>
<feature type="transmembrane region" description="Helical" evidence="1">
    <location>
        <begin position="39"/>
        <end position="60"/>
    </location>
</feature>
<feature type="domain" description="E3 ubiquitin-protein ligase APD1-4 middle" evidence="3">
    <location>
        <begin position="463"/>
        <end position="569"/>
    </location>
</feature>
<evidence type="ECO:0000259" key="2">
    <source>
        <dbReference type="Pfam" id="PF16040"/>
    </source>
</evidence>
<feature type="domain" description="E3 ubiquitin-protein ligase APD1-4 N-terminal" evidence="2">
    <location>
        <begin position="97"/>
        <end position="166"/>
    </location>
</feature>
<feature type="transmembrane region" description="Helical" evidence="1">
    <location>
        <begin position="552"/>
        <end position="571"/>
    </location>
</feature>
<dbReference type="InterPro" id="IPR032010">
    <property type="entry name" value="APD1-4_M"/>
</dbReference>
<protein>
    <submittedName>
        <fullName evidence="5">Uncharacterized protein LOC105363492 isoform X1</fullName>
    </submittedName>
</protein>
<dbReference type="PANTHER" id="PTHR39077:SF2">
    <property type="entry name" value="E3 UBIQUITIN-PROTEIN LIGASE APD1-4 MIDDLE DOMAIN-CONTAINING PROTEIN"/>
    <property type="match status" value="1"/>
</dbReference>
<dbReference type="InterPro" id="IPR032008">
    <property type="entry name" value="APD1-4_N"/>
</dbReference>